<feature type="domain" description="OmpA-like" evidence="5">
    <location>
        <begin position="84"/>
        <end position="200"/>
    </location>
</feature>
<reference evidence="6 7" key="1">
    <citation type="submission" date="2021-05" db="EMBL/GenBank/DDBJ databases">
        <title>Shewanella sp. JM162201.</title>
        <authorList>
            <person name="Xu S."/>
            <person name="Li A."/>
        </authorList>
    </citation>
    <scope>NUCLEOTIDE SEQUENCE [LARGE SCALE GENOMIC DNA]</scope>
    <source>
        <strain evidence="6 7">JM162201</strain>
    </source>
</reference>
<evidence type="ECO:0000256" key="3">
    <source>
        <dbReference type="PROSITE-ProRule" id="PRU00473"/>
    </source>
</evidence>
<accession>A0ABS5V0H9</accession>
<name>A0ABS5V0H9_9GAMM</name>
<dbReference type="PRINTS" id="PR01021">
    <property type="entry name" value="OMPADOMAIN"/>
</dbReference>
<dbReference type="InterPro" id="IPR036737">
    <property type="entry name" value="OmpA-like_sf"/>
</dbReference>
<evidence type="ECO:0000259" key="5">
    <source>
        <dbReference type="PROSITE" id="PS51123"/>
    </source>
</evidence>
<dbReference type="CDD" id="cd07185">
    <property type="entry name" value="OmpA_C-like"/>
    <property type="match status" value="1"/>
</dbReference>
<comment type="subcellular location">
    <subcellularLocation>
        <location evidence="1">Cell outer membrane</location>
    </subcellularLocation>
</comment>
<keyword evidence="7" id="KW-1185">Reference proteome</keyword>
<sequence>MRAWHSAALLLCCLFALPAVANSDEDGDGVPDFKDACPATPVGIAVSANGCAAEAASSDSGSHSAQAGSATALCMLTDQQTPYPADCSGAEVPKVYFEFASAYVSMESSALLARVAEQLKGQMVTIVLRGHTDIIGTSEANWHLSRERAENVAAVLSGDFGIERQRILLESFGASEPVASNETPIGRQQNRRVEILIHIE</sequence>
<dbReference type="Proteomes" id="UP001195903">
    <property type="component" value="Unassembled WGS sequence"/>
</dbReference>
<evidence type="ECO:0000256" key="1">
    <source>
        <dbReference type="ARBA" id="ARBA00004442"/>
    </source>
</evidence>
<dbReference type="InterPro" id="IPR006665">
    <property type="entry name" value="OmpA-like"/>
</dbReference>
<evidence type="ECO:0000256" key="4">
    <source>
        <dbReference type="SAM" id="SignalP"/>
    </source>
</evidence>
<protein>
    <submittedName>
        <fullName evidence="6">OmpA family protein</fullName>
    </submittedName>
</protein>
<dbReference type="PANTHER" id="PTHR30329:SF20">
    <property type="entry name" value="EXPORTED PROTEIN"/>
    <property type="match status" value="1"/>
</dbReference>
<dbReference type="PROSITE" id="PS51123">
    <property type="entry name" value="OMPA_2"/>
    <property type="match status" value="1"/>
</dbReference>
<dbReference type="Gene3D" id="3.30.1330.60">
    <property type="entry name" value="OmpA-like domain"/>
    <property type="match status" value="1"/>
</dbReference>
<proteinExistence type="predicted"/>
<dbReference type="Pfam" id="PF00691">
    <property type="entry name" value="OmpA"/>
    <property type="match status" value="1"/>
</dbReference>
<gene>
    <name evidence="6" type="ORF">KJI95_01900</name>
</gene>
<dbReference type="PANTHER" id="PTHR30329">
    <property type="entry name" value="STATOR ELEMENT OF FLAGELLAR MOTOR COMPLEX"/>
    <property type="match status" value="1"/>
</dbReference>
<comment type="caution">
    <text evidence="6">The sequence shown here is derived from an EMBL/GenBank/DDBJ whole genome shotgun (WGS) entry which is preliminary data.</text>
</comment>
<dbReference type="SUPFAM" id="SSF103088">
    <property type="entry name" value="OmpA-like"/>
    <property type="match status" value="1"/>
</dbReference>
<dbReference type="SUPFAM" id="SSF103647">
    <property type="entry name" value="TSP type-3 repeat"/>
    <property type="match status" value="1"/>
</dbReference>
<feature type="chain" id="PRO_5045757368" evidence="4">
    <location>
        <begin position="22"/>
        <end position="200"/>
    </location>
</feature>
<dbReference type="InterPro" id="IPR006664">
    <property type="entry name" value="OMP_bac"/>
</dbReference>
<dbReference type="InterPro" id="IPR050330">
    <property type="entry name" value="Bact_OuterMem_StrucFunc"/>
</dbReference>
<dbReference type="InterPro" id="IPR028974">
    <property type="entry name" value="TSP_type-3_rpt"/>
</dbReference>
<dbReference type="RefSeq" id="WP_214505474.1">
    <property type="nucleotide sequence ID" value="NZ_JAHEPS010000001.1"/>
</dbReference>
<dbReference type="EMBL" id="JAHEPS010000001">
    <property type="protein sequence ID" value="MBT1443282.1"/>
    <property type="molecule type" value="Genomic_DNA"/>
</dbReference>
<evidence type="ECO:0000313" key="6">
    <source>
        <dbReference type="EMBL" id="MBT1443282.1"/>
    </source>
</evidence>
<feature type="signal peptide" evidence="4">
    <location>
        <begin position="1"/>
        <end position="21"/>
    </location>
</feature>
<organism evidence="6 7">
    <name type="scientific">Shewanella jiangmenensis</name>
    <dbReference type="NCBI Taxonomy" id="2837387"/>
    <lineage>
        <taxon>Bacteria</taxon>
        <taxon>Pseudomonadati</taxon>
        <taxon>Pseudomonadota</taxon>
        <taxon>Gammaproteobacteria</taxon>
        <taxon>Alteromonadales</taxon>
        <taxon>Shewanellaceae</taxon>
        <taxon>Shewanella</taxon>
    </lineage>
</organism>
<evidence type="ECO:0000313" key="7">
    <source>
        <dbReference type="Proteomes" id="UP001195903"/>
    </source>
</evidence>
<evidence type="ECO:0000256" key="2">
    <source>
        <dbReference type="ARBA" id="ARBA00023136"/>
    </source>
</evidence>
<keyword evidence="4" id="KW-0732">Signal</keyword>
<keyword evidence="2 3" id="KW-0472">Membrane</keyword>